<evidence type="ECO:0000313" key="3">
    <source>
        <dbReference type="Proteomes" id="UP001501598"/>
    </source>
</evidence>
<protein>
    <submittedName>
        <fullName evidence="2">Uncharacterized protein</fullName>
    </submittedName>
</protein>
<organism evidence="2 3">
    <name type="scientific">Pseudonocardia xishanensis</name>
    <dbReference type="NCBI Taxonomy" id="630995"/>
    <lineage>
        <taxon>Bacteria</taxon>
        <taxon>Bacillati</taxon>
        <taxon>Actinomycetota</taxon>
        <taxon>Actinomycetes</taxon>
        <taxon>Pseudonocardiales</taxon>
        <taxon>Pseudonocardiaceae</taxon>
        <taxon>Pseudonocardia</taxon>
    </lineage>
</organism>
<gene>
    <name evidence="2" type="ORF">GCM10023175_11180</name>
</gene>
<evidence type="ECO:0000313" key="2">
    <source>
        <dbReference type="EMBL" id="GAA4539617.1"/>
    </source>
</evidence>
<sequence>MLMAREPSHRDGNRITAITRRCTVEPTIPRDPAEGAAAVRPTVAEDEAG</sequence>
<proteinExistence type="predicted"/>
<keyword evidence="3" id="KW-1185">Reference proteome</keyword>
<accession>A0ABP8RIL0</accession>
<dbReference type="Proteomes" id="UP001501598">
    <property type="component" value="Unassembled WGS sequence"/>
</dbReference>
<reference evidence="3" key="1">
    <citation type="journal article" date="2019" name="Int. J. Syst. Evol. Microbiol.">
        <title>The Global Catalogue of Microorganisms (GCM) 10K type strain sequencing project: providing services to taxonomists for standard genome sequencing and annotation.</title>
        <authorList>
            <consortium name="The Broad Institute Genomics Platform"/>
            <consortium name="The Broad Institute Genome Sequencing Center for Infectious Disease"/>
            <person name="Wu L."/>
            <person name="Ma J."/>
        </authorList>
    </citation>
    <scope>NUCLEOTIDE SEQUENCE [LARGE SCALE GENOMIC DNA]</scope>
    <source>
        <strain evidence="3">JCM 17906</strain>
    </source>
</reference>
<comment type="caution">
    <text evidence="2">The sequence shown here is derived from an EMBL/GenBank/DDBJ whole genome shotgun (WGS) entry which is preliminary data.</text>
</comment>
<dbReference type="EMBL" id="BAABGT010000016">
    <property type="protein sequence ID" value="GAA4539617.1"/>
    <property type="molecule type" value="Genomic_DNA"/>
</dbReference>
<name>A0ABP8RIL0_9PSEU</name>
<feature type="region of interest" description="Disordered" evidence="1">
    <location>
        <begin position="26"/>
        <end position="49"/>
    </location>
</feature>
<evidence type="ECO:0000256" key="1">
    <source>
        <dbReference type="SAM" id="MobiDB-lite"/>
    </source>
</evidence>